<dbReference type="EMBL" id="KV417270">
    <property type="protein sequence ID" value="KZP00020.1"/>
    <property type="molecule type" value="Genomic_DNA"/>
</dbReference>
<evidence type="ECO:0000313" key="2">
    <source>
        <dbReference type="EMBL" id="KZP00020.1"/>
    </source>
</evidence>
<dbReference type="InterPro" id="IPR032675">
    <property type="entry name" value="LRR_dom_sf"/>
</dbReference>
<dbReference type="Gene3D" id="3.80.10.10">
    <property type="entry name" value="Ribonuclease Inhibitor"/>
    <property type="match status" value="1"/>
</dbReference>
<keyword evidence="3" id="KW-1185">Reference proteome</keyword>
<feature type="region of interest" description="Disordered" evidence="1">
    <location>
        <begin position="1"/>
        <end position="26"/>
    </location>
</feature>
<accession>A0A167QKH1</accession>
<evidence type="ECO:0000256" key="1">
    <source>
        <dbReference type="SAM" id="MobiDB-lite"/>
    </source>
</evidence>
<proteinExistence type="predicted"/>
<dbReference type="Proteomes" id="UP000076738">
    <property type="component" value="Unassembled WGS sequence"/>
</dbReference>
<evidence type="ECO:0000313" key="3">
    <source>
        <dbReference type="Proteomes" id="UP000076738"/>
    </source>
</evidence>
<name>A0A167QKH1_CALVF</name>
<dbReference type="SUPFAM" id="SSF52047">
    <property type="entry name" value="RNI-like"/>
    <property type="match status" value="1"/>
</dbReference>
<dbReference type="OrthoDB" id="3365698at2759"/>
<reference evidence="2 3" key="1">
    <citation type="journal article" date="2016" name="Mol. Biol. Evol.">
        <title>Comparative Genomics of Early-Diverging Mushroom-Forming Fungi Provides Insights into the Origins of Lignocellulose Decay Capabilities.</title>
        <authorList>
            <person name="Nagy L.G."/>
            <person name="Riley R."/>
            <person name="Tritt A."/>
            <person name="Adam C."/>
            <person name="Daum C."/>
            <person name="Floudas D."/>
            <person name="Sun H."/>
            <person name="Yadav J.S."/>
            <person name="Pangilinan J."/>
            <person name="Larsson K.H."/>
            <person name="Matsuura K."/>
            <person name="Barry K."/>
            <person name="Labutti K."/>
            <person name="Kuo R."/>
            <person name="Ohm R.A."/>
            <person name="Bhattacharya S.S."/>
            <person name="Shirouzu T."/>
            <person name="Yoshinaga Y."/>
            <person name="Martin F.M."/>
            <person name="Grigoriev I.V."/>
            <person name="Hibbett D.S."/>
        </authorList>
    </citation>
    <scope>NUCLEOTIDE SEQUENCE [LARGE SCALE GENOMIC DNA]</scope>
    <source>
        <strain evidence="2 3">TUFC12733</strain>
    </source>
</reference>
<gene>
    <name evidence="2" type="ORF">CALVIDRAFT_319682</name>
</gene>
<organism evidence="2 3">
    <name type="scientific">Calocera viscosa (strain TUFC12733)</name>
    <dbReference type="NCBI Taxonomy" id="1330018"/>
    <lineage>
        <taxon>Eukaryota</taxon>
        <taxon>Fungi</taxon>
        <taxon>Dikarya</taxon>
        <taxon>Basidiomycota</taxon>
        <taxon>Agaricomycotina</taxon>
        <taxon>Dacrymycetes</taxon>
        <taxon>Dacrymycetales</taxon>
        <taxon>Dacrymycetaceae</taxon>
        <taxon>Calocera</taxon>
    </lineage>
</organism>
<protein>
    <submittedName>
        <fullName evidence="2">Uncharacterized protein</fullName>
    </submittedName>
</protein>
<dbReference type="AlphaFoldDB" id="A0A167QKH1"/>
<sequence>MSRFGKLPATLPGDRSAPSGTNMTRGIRRFPTELLSMIFEEALQEPKHHLYRSPHVASTRQDVEVPWKQYSNTLLTLVAVCRQWRETAFATSALWSTLHTPASTRAHPKSKDNTHQYIALQLEHCGTRTLTLFEADLSLHRMIFDMLRRRQAHERVRRLHLWNHGNRVGYRAGAVHYPFLEELFVAGLNESDLETLVATYENPRHITVRRCVKIRDYAAPTRLAALGQLESLTLRDFPIETVLAWVQSVFKIAPMLRLLKLHSSHANDSRWNPVPLDPESAFEISLSLRKLVLGDLVAQTHTEELLLGLPNLEVLQFVYAIQHGAIVDDSPKLLAREQPGSMRTTLLVPRLRVVSYHNATLLHEDLQGLVEARSRFCWGTLQAIQLSNVSIMDGDTVSERGVEMPDGMKMEGWQSPW</sequence>